<dbReference type="InterPro" id="IPR036890">
    <property type="entry name" value="HATPase_C_sf"/>
</dbReference>
<dbReference type="InterPro" id="IPR011990">
    <property type="entry name" value="TPR-like_helical_dom_sf"/>
</dbReference>
<proteinExistence type="predicted"/>
<feature type="transmembrane region" description="Helical" evidence="9">
    <location>
        <begin position="7"/>
        <end position="24"/>
    </location>
</feature>
<keyword evidence="7" id="KW-0067">ATP-binding</keyword>
<dbReference type="PROSITE" id="PS50109">
    <property type="entry name" value="HIS_KIN"/>
    <property type="match status" value="1"/>
</dbReference>
<evidence type="ECO:0000256" key="1">
    <source>
        <dbReference type="ARBA" id="ARBA00000085"/>
    </source>
</evidence>
<keyword evidence="3" id="KW-0597">Phosphoprotein</keyword>
<keyword evidence="9" id="KW-0812">Transmembrane</keyword>
<dbReference type="SMART" id="SM00387">
    <property type="entry name" value="HATPase_c"/>
    <property type="match status" value="1"/>
</dbReference>
<dbReference type="GO" id="GO:0004673">
    <property type="term" value="F:protein histidine kinase activity"/>
    <property type="evidence" value="ECO:0007669"/>
    <property type="project" value="UniProtKB-EC"/>
</dbReference>
<dbReference type="SUPFAM" id="SSF48452">
    <property type="entry name" value="TPR-like"/>
    <property type="match status" value="2"/>
</dbReference>
<dbReference type="InterPro" id="IPR011495">
    <property type="entry name" value="Sig_transdc_His_kin_sub2_dim/P"/>
</dbReference>
<feature type="repeat" description="TPR" evidence="8">
    <location>
        <begin position="300"/>
        <end position="333"/>
    </location>
</feature>
<evidence type="ECO:0000256" key="3">
    <source>
        <dbReference type="ARBA" id="ARBA00022553"/>
    </source>
</evidence>
<keyword evidence="8" id="KW-0802">TPR repeat</keyword>
<evidence type="ECO:0000256" key="7">
    <source>
        <dbReference type="ARBA" id="ARBA00022840"/>
    </source>
</evidence>
<dbReference type="Pfam" id="PF02518">
    <property type="entry name" value="HATPase_c"/>
    <property type="match status" value="1"/>
</dbReference>
<feature type="repeat" description="TPR" evidence="8">
    <location>
        <begin position="220"/>
        <end position="253"/>
    </location>
</feature>
<dbReference type="GO" id="GO:0005524">
    <property type="term" value="F:ATP binding"/>
    <property type="evidence" value="ECO:0007669"/>
    <property type="project" value="UniProtKB-KW"/>
</dbReference>
<keyword evidence="12" id="KW-1185">Reference proteome</keyword>
<evidence type="ECO:0000259" key="10">
    <source>
        <dbReference type="PROSITE" id="PS50109"/>
    </source>
</evidence>
<keyword evidence="6" id="KW-0418">Kinase</keyword>
<organism evidence="11 12">
    <name type="scientific">Arenibacter aquaticus</name>
    <dbReference type="NCBI Taxonomy" id="2489054"/>
    <lineage>
        <taxon>Bacteria</taxon>
        <taxon>Pseudomonadati</taxon>
        <taxon>Bacteroidota</taxon>
        <taxon>Flavobacteriia</taxon>
        <taxon>Flavobacteriales</taxon>
        <taxon>Flavobacteriaceae</taxon>
        <taxon>Arenibacter</taxon>
    </lineage>
</organism>
<dbReference type="Gene3D" id="3.30.450.20">
    <property type="entry name" value="PAS domain"/>
    <property type="match status" value="1"/>
</dbReference>
<dbReference type="PANTHER" id="PTHR41523">
    <property type="entry name" value="TWO-COMPONENT SYSTEM SENSOR PROTEIN"/>
    <property type="match status" value="1"/>
</dbReference>
<reference evidence="11 12" key="1">
    <citation type="submission" date="2018-11" db="EMBL/GenBank/DDBJ databases">
        <title>Arenibacter aquaticus sp.nov., a marine bacterium isolated from surface seawater in the South China Sea.</title>
        <authorList>
            <person name="Guo J."/>
            <person name="Sun J."/>
        </authorList>
    </citation>
    <scope>NUCLEOTIDE SEQUENCE [LARGE SCALE GENOMIC DNA]</scope>
    <source>
        <strain evidence="11 12">GUO666</strain>
    </source>
</reference>
<dbReference type="AlphaFoldDB" id="A0A3S0BWE1"/>
<keyword evidence="9" id="KW-1133">Transmembrane helix</keyword>
<evidence type="ECO:0000313" key="11">
    <source>
        <dbReference type="EMBL" id="RTE53169.1"/>
    </source>
</evidence>
<accession>A0A3S0BWE1</accession>
<sequence length="650" mass="74361">MGKPVNIVFFITFFYGAYLYGQLIDYNSDTPYLKVFVDTDNFGSSYLDTLEEAYNSAPNDTLQFSLLNDLAYYWHTRNLTKALNFTLEGLERCTKKDNQLWHGRFQITQGAILLRMEKLDWAEAVLQEAKSKVLPSDLAFLNTQLGYVYERRGELDKAADYALESLKLGQELNDKKAIGLAYSDLSNIFWKQAKYNKGLEYGIKSLVEFEKRGITDLDYDFTLYVVGNNYLQLKRFDEALKYYEHALAIGERYGFYNNLSDIYISLADLYAYLNRYEEAENASLNAIKYAELLDNSFMLMRSWLSMGKLQHLQGKYKMAITSLQKSIAIATDDFGDEYYLSEAYETLGKAFAGNHNYMEAYKAFSEYDGLKKEIFTAESDRRIALLQTEFDLAQKEDTILFQKGKIKKQQSNQILTSIIAGLLLFLLLMGIVAIKNNKRKNVQLQHQNEEKEFLIKEIHHRVKNNLEVVSSLLSLQATHIEDDKIKDNMLQIQNRIQSMSMIHQNLYHGSNLATIEMLGYFKNLMNYVLHSYGAEQRIDVVYDMNEIQLNVDIATPIGLIVNELITNSLKYAFPNNTAGVITIGLTRNTSHLELKVTDNGIGIQNGKKSHGSGFGSQLVQLLTKQLDGKMILNQNKGTAVSFEFQLNKAA</sequence>
<evidence type="ECO:0000256" key="9">
    <source>
        <dbReference type="SAM" id="Phobius"/>
    </source>
</evidence>
<dbReference type="Gene3D" id="3.30.565.10">
    <property type="entry name" value="Histidine kinase-like ATPase, C-terminal domain"/>
    <property type="match status" value="1"/>
</dbReference>
<keyword evidence="4" id="KW-0808">Transferase</keyword>
<evidence type="ECO:0000256" key="8">
    <source>
        <dbReference type="PROSITE-ProRule" id="PRU00339"/>
    </source>
</evidence>
<name>A0A3S0BWE1_9FLAO</name>
<dbReference type="InterPro" id="IPR019734">
    <property type="entry name" value="TPR_rpt"/>
</dbReference>
<dbReference type="SUPFAM" id="SSF55874">
    <property type="entry name" value="ATPase domain of HSP90 chaperone/DNA topoisomerase II/histidine kinase"/>
    <property type="match status" value="1"/>
</dbReference>
<evidence type="ECO:0000256" key="2">
    <source>
        <dbReference type="ARBA" id="ARBA00012438"/>
    </source>
</evidence>
<feature type="transmembrane region" description="Helical" evidence="9">
    <location>
        <begin position="414"/>
        <end position="434"/>
    </location>
</feature>
<dbReference type="Pfam" id="PF13181">
    <property type="entry name" value="TPR_8"/>
    <property type="match status" value="1"/>
</dbReference>
<evidence type="ECO:0000256" key="4">
    <source>
        <dbReference type="ARBA" id="ARBA00022679"/>
    </source>
</evidence>
<feature type="domain" description="Histidine kinase" evidence="10">
    <location>
        <begin position="457"/>
        <end position="650"/>
    </location>
</feature>
<gene>
    <name evidence="11" type="ORF">EHW67_12990</name>
</gene>
<evidence type="ECO:0000256" key="6">
    <source>
        <dbReference type="ARBA" id="ARBA00022777"/>
    </source>
</evidence>
<dbReference type="Proteomes" id="UP000267585">
    <property type="component" value="Unassembled WGS sequence"/>
</dbReference>
<dbReference type="PANTHER" id="PTHR41523:SF8">
    <property type="entry name" value="ETHYLENE RESPONSE SENSOR PROTEIN"/>
    <property type="match status" value="1"/>
</dbReference>
<comment type="caution">
    <text evidence="11">The sequence shown here is derived from an EMBL/GenBank/DDBJ whole genome shotgun (WGS) entry which is preliminary data.</text>
</comment>
<dbReference type="InterPro" id="IPR003594">
    <property type="entry name" value="HATPase_dom"/>
</dbReference>
<dbReference type="Pfam" id="PF07568">
    <property type="entry name" value="HisKA_2"/>
    <property type="match status" value="1"/>
</dbReference>
<dbReference type="PROSITE" id="PS50005">
    <property type="entry name" value="TPR"/>
    <property type="match status" value="2"/>
</dbReference>
<dbReference type="EC" id="2.7.13.3" evidence="2"/>
<dbReference type="SMART" id="SM00028">
    <property type="entry name" value="TPR"/>
    <property type="match status" value="5"/>
</dbReference>
<keyword evidence="5" id="KW-0547">Nucleotide-binding</keyword>
<comment type="catalytic activity">
    <reaction evidence="1">
        <text>ATP + protein L-histidine = ADP + protein N-phospho-L-histidine.</text>
        <dbReference type="EC" id="2.7.13.3"/>
    </reaction>
</comment>
<evidence type="ECO:0000313" key="12">
    <source>
        <dbReference type="Proteomes" id="UP000267585"/>
    </source>
</evidence>
<keyword evidence="9" id="KW-0472">Membrane</keyword>
<dbReference type="OrthoDB" id="9767435at2"/>
<evidence type="ECO:0000256" key="5">
    <source>
        <dbReference type="ARBA" id="ARBA00022741"/>
    </source>
</evidence>
<dbReference type="InterPro" id="IPR005467">
    <property type="entry name" value="His_kinase_dom"/>
</dbReference>
<dbReference type="EMBL" id="RQPJ01000008">
    <property type="protein sequence ID" value="RTE53169.1"/>
    <property type="molecule type" value="Genomic_DNA"/>
</dbReference>
<protein>
    <recommendedName>
        <fullName evidence="2">histidine kinase</fullName>
        <ecNumber evidence="2">2.7.13.3</ecNumber>
    </recommendedName>
</protein>
<dbReference type="Gene3D" id="1.25.40.10">
    <property type="entry name" value="Tetratricopeptide repeat domain"/>
    <property type="match status" value="2"/>
</dbReference>
<dbReference type="Pfam" id="PF13424">
    <property type="entry name" value="TPR_12"/>
    <property type="match status" value="1"/>
</dbReference>